<dbReference type="EMBL" id="PVSR01000016">
    <property type="protein sequence ID" value="PRW63338.1"/>
    <property type="molecule type" value="Genomic_DNA"/>
</dbReference>
<sequence>MRRGLPSDSSLRCELDETQRHHVYGNGITGLPEISELINAPARNNVDTWVLLAMHRLDEVRYGTRETPLRTLILLSPGHEPTAVPKGVTLLSADEQIVVPRDWKPLTAGRRSVDTTSEAVSRPRSPFPEEPSQKLGGAEQDRHT</sequence>
<keyword evidence="3" id="KW-1185">Reference proteome</keyword>
<reference evidence="2 3" key="1">
    <citation type="submission" date="2018-03" db="EMBL/GenBank/DDBJ databases">
        <title>Actinopolyspora mortivallis from Sahara, screening for active biomolecules.</title>
        <authorList>
            <person name="Selama O."/>
            <person name="Wellington E.M.H."/>
            <person name="Hacene H."/>
        </authorList>
    </citation>
    <scope>NUCLEOTIDE SEQUENCE [LARGE SCALE GENOMIC DNA]</scope>
    <source>
        <strain evidence="2 3">M5A</strain>
    </source>
</reference>
<organism evidence="2 3">
    <name type="scientific">Actinopolyspora mortivallis</name>
    <dbReference type="NCBI Taxonomy" id="33906"/>
    <lineage>
        <taxon>Bacteria</taxon>
        <taxon>Bacillati</taxon>
        <taxon>Actinomycetota</taxon>
        <taxon>Actinomycetes</taxon>
        <taxon>Actinopolysporales</taxon>
        <taxon>Actinopolysporaceae</taxon>
        <taxon>Actinopolyspora</taxon>
    </lineage>
</organism>
<proteinExistence type="predicted"/>
<evidence type="ECO:0000256" key="1">
    <source>
        <dbReference type="SAM" id="MobiDB-lite"/>
    </source>
</evidence>
<accession>A0A2T0GW49</accession>
<dbReference type="RefSeq" id="WP_106113855.1">
    <property type="nucleotide sequence ID" value="NZ_PVSR01000016.1"/>
</dbReference>
<comment type="caution">
    <text evidence="2">The sequence shown here is derived from an EMBL/GenBank/DDBJ whole genome shotgun (WGS) entry which is preliminary data.</text>
</comment>
<feature type="region of interest" description="Disordered" evidence="1">
    <location>
        <begin position="103"/>
        <end position="144"/>
    </location>
</feature>
<name>A0A2T0GW49_ACTMO</name>
<protein>
    <submittedName>
        <fullName evidence="2">Uncharacterized protein</fullName>
    </submittedName>
</protein>
<evidence type="ECO:0000313" key="2">
    <source>
        <dbReference type="EMBL" id="PRW63338.1"/>
    </source>
</evidence>
<dbReference type="AlphaFoldDB" id="A0A2T0GW49"/>
<dbReference type="Proteomes" id="UP000239352">
    <property type="component" value="Unassembled WGS sequence"/>
</dbReference>
<dbReference type="InParanoid" id="A0A2T0GW49"/>
<gene>
    <name evidence="2" type="ORF">CEP50_11005</name>
</gene>
<evidence type="ECO:0000313" key="3">
    <source>
        <dbReference type="Proteomes" id="UP000239352"/>
    </source>
</evidence>